<evidence type="ECO:0000256" key="1">
    <source>
        <dbReference type="SAM" id="MobiDB-lite"/>
    </source>
</evidence>
<evidence type="ECO:0000313" key="3">
    <source>
        <dbReference type="EMBL" id="WPB05204.1"/>
    </source>
</evidence>
<feature type="region of interest" description="Disordered" evidence="1">
    <location>
        <begin position="182"/>
        <end position="211"/>
    </location>
</feature>
<reference evidence="3 4" key="1">
    <citation type="submission" date="2023-09" db="EMBL/GenBank/DDBJ databases">
        <title>Complete-Gapless Cercospora beticola genome.</title>
        <authorList>
            <person name="Wyatt N.A."/>
            <person name="Spanner R.E."/>
            <person name="Bolton M.D."/>
        </authorList>
    </citation>
    <scope>NUCLEOTIDE SEQUENCE [LARGE SCALE GENOMIC DNA]</scope>
    <source>
        <strain evidence="3">Cb09-40</strain>
    </source>
</reference>
<dbReference type="Gene3D" id="3.40.50.1820">
    <property type="entry name" value="alpha/beta hydrolase"/>
    <property type="match status" value="1"/>
</dbReference>
<proteinExistence type="predicted"/>
<dbReference type="InterPro" id="IPR013595">
    <property type="entry name" value="Pept_S33_TAP-like_C"/>
</dbReference>
<evidence type="ECO:0000259" key="2">
    <source>
        <dbReference type="Pfam" id="PF08386"/>
    </source>
</evidence>
<name>A0ABZ0P063_CERBT</name>
<feature type="domain" description="Peptidase S33 tripeptidyl aminopeptidase-like C-terminal" evidence="2">
    <location>
        <begin position="269"/>
        <end position="348"/>
    </location>
</feature>
<accession>A0ABZ0P063</accession>
<dbReference type="Pfam" id="PF08386">
    <property type="entry name" value="Abhydrolase_4"/>
    <property type="match status" value="1"/>
</dbReference>
<organism evidence="3 4">
    <name type="scientific">Cercospora beticola</name>
    <name type="common">Sugarbeet leaf spot fungus</name>
    <dbReference type="NCBI Taxonomy" id="122368"/>
    <lineage>
        <taxon>Eukaryota</taxon>
        <taxon>Fungi</taxon>
        <taxon>Dikarya</taxon>
        <taxon>Ascomycota</taxon>
        <taxon>Pezizomycotina</taxon>
        <taxon>Dothideomycetes</taxon>
        <taxon>Dothideomycetidae</taxon>
        <taxon>Mycosphaerellales</taxon>
        <taxon>Mycosphaerellaceae</taxon>
        <taxon>Cercospora</taxon>
    </lineage>
</organism>
<evidence type="ECO:0000313" key="4">
    <source>
        <dbReference type="Proteomes" id="UP001302367"/>
    </source>
</evidence>
<protein>
    <recommendedName>
        <fullName evidence="2">Peptidase S33 tripeptidyl aminopeptidase-like C-terminal domain-containing protein</fullName>
    </recommendedName>
</protein>
<gene>
    <name evidence="3" type="ORF">RHO25_009855</name>
</gene>
<dbReference type="Proteomes" id="UP001302367">
    <property type="component" value="Chromosome 6"/>
</dbReference>
<dbReference type="SUPFAM" id="SSF53474">
    <property type="entry name" value="alpha/beta-Hydrolases"/>
    <property type="match status" value="2"/>
</dbReference>
<keyword evidence="4" id="KW-1185">Reference proteome</keyword>
<dbReference type="RefSeq" id="XP_065459294.1">
    <property type="nucleotide sequence ID" value="XM_065603222.1"/>
</dbReference>
<dbReference type="InterPro" id="IPR029058">
    <property type="entry name" value="AB_hydrolase_fold"/>
</dbReference>
<dbReference type="EMBL" id="CP134189">
    <property type="protein sequence ID" value="WPB05204.1"/>
    <property type="molecule type" value="Genomic_DNA"/>
</dbReference>
<sequence length="393" mass="43536">MVVRDMVEFVERHGEWREKQAIDSLQKVALKWNKGEEPVSLFGASYGTVLGALLAAMQPNRVNRLLLDGVVDSEAWFKGNPTVSSLTADDPVHKFSEYCALAGPENCSMWAGNSSRDTERRWENIVLDLEKNGPRPDPINPGKTIDASNVRAMMARLNSRPLLKWPAVAEVLSRLPTGNAPLGTNESFAGKGDGGRNSTQGTRIPLDADMSNDNVIRGGDLTVRLSPQEFRTQQLEPLRRVIPLTADVQASRGMTYFNWPIQFGWRFGDKHAVASNVTANPILFSSNLVDGVTGLPAAQTMQSRFKGSGLLITDGEGHTGRAESSLCYAKTVRRYFQKGELPDTSKHCLPLRRPFMGKKGPNVEVIDRTTWTKEDKMLFRAIDAPCPWESYCD</sequence>
<dbReference type="GeneID" id="35432430"/>